<accession>A0A9W8N0U4</accession>
<dbReference type="InterPro" id="IPR032675">
    <property type="entry name" value="LRR_dom_sf"/>
</dbReference>
<evidence type="ECO:0000313" key="1">
    <source>
        <dbReference type="EMBL" id="KAJ3516666.1"/>
    </source>
</evidence>
<dbReference type="SUPFAM" id="SSF52047">
    <property type="entry name" value="RNI-like"/>
    <property type="match status" value="1"/>
</dbReference>
<dbReference type="OrthoDB" id="3046437at2759"/>
<dbReference type="EMBL" id="JANKHO010000046">
    <property type="protein sequence ID" value="KAJ3516666.1"/>
    <property type="molecule type" value="Genomic_DNA"/>
</dbReference>
<evidence type="ECO:0008006" key="3">
    <source>
        <dbReference type="Google" id="ProtNLM"/>
    </source>
</evidence>
<dbReference type="Gene3D" id="3.80.10.10">
    <property type="entry name" value="Ribonuclease Inhibitor"/>
    <property type="match status" value="1"/>
</dbReference>
<comment type="caution">
    <text evidence="1">The sequence shown here is derived from an EMBL/GenBank/DDBJ whole genome shotgun (WGS) entry which is preliminary data.</text>
</comment>
<dbReference type="Proteomes" id="UP001148786">
    <property type="component" value="Unassembled WGS sequence"/>
</dbReference>
<protein>
    <recommendedName>
        <fullName evidence="3">F-box domain-containing protein</fullName>
    </recommendedName>
</protein>
<organism evidence="1 2">
    <name type="scientific">Agrocybe chaxingu</name>
    <dbReference type="NCBI Taxonomy" id="84603"/>
    <lineage>
        <taxon>Eukaryota</taxon>
        <taxon>Fungi</taxon>
        <taxon>Dikarya</taxon>
        <taxon>Basidiomycota</taxon>
        <taxon>Agaricomycotina</taxon>
        <taxon>Agaricomycetes</taxon>
        <taxon>Agaricomycetidae</taxon>
        <taxon>Agaricales</taxon>
        <taxon>Agaricineae</taxon>
        <taxon>Strophariaceae</taxon>
        <taxon>Agrocybe</taxon>
    </lineage>
</organism>
<gene>
    <name evidence="1" type="ORF">NLJ89_g975</name>
</gene>
<sequence>MPALLRTHRNTMLTKPRDITACRLRNRLLPALQLCPDLLEYLFLLGASLETDGYHRRRAVLAYSQVCHDWRTAALATKSLWVQLTDFDDMSWRWNEEMLCRSHPLPVKVGSCTFPPRETNSITSEMGYLGRIRTYRLGFADESWDVLEKKIQEPAENLEYLSLAYVPLHSSKTNRPWYILPRNLFDNRAPQLRRLKLEGCTLDFGAPTLRSLTSLTVLNLDAIHKLAPSAFDWITLISTLPFLTDLLLKEAISSVTSLSDPHAQLSTMPSSKTRLSRLTSLHLEANISAVAAFLKFTILPVPHNLSLTCSDAQPGAEIEGILEAFVDVLERAIRRQRETGNTYLPLLIYARSASLSICTDERVLGNERDLPYPSSSASSFNFYLDFHAHRSGCWEPLLTPVLSAFSDPVRCNSPPSVNNGVVSHITSLEMRLPSCHPALAAFLRKATQLEALVNLPATLTNNLLPELRFAPPHRSHSPSPSITSNTSSSYTLAPLPSMPDVPLPHLRTISFNDDKSAWGVPYGTLLSYLRWRSEDAEAPLSRVVFRRCLLLDEKVSELEGIGVTVECDGEGVRWQNF</sequence>
<keyword evidence="2" id="KW-1185">Reference proteome</keyword>
<evidence type="ECO:0000313" key="2">
    <source>
        <dbReference type="Proteomes" id="UP001148786"/>
    </source>
</evidence>
<name>A0A9W8N0U4_9AGAR</name>
<dbReference type="AlphaFoldDB" id="A0A9W8N0U4"/>
<proteinExistence type="predicted"/>
<reference evidence="1" key="1">
    <citation type="submission" date="2022-07" db="EMBL/GenBank/DDBJ databases">
        <title>Genome Sequence of Agrocybe chaxingu.</title>
        <authorList>
            <person name="Buettner E."/>
        </authorList>
    </citation>
    <scope>NUCLEOTIDE SEQUENCE</scope>
    <source>
        <strain evidence="1">MP-N11</strain>
    </source>
</reference>